<dbReference type="OMA" id="DWAHLIV"/>
<evidence type="ECO:0000256" key="8">
    <source>
        <dbReference type="SAM" id="Phobius"/>
    </source>
</evidence>
<dbReference type="SUPFAM" id="SSF57552">
    <property type="entry name" value="Blood coagulation inhibitor (disintegrin)"/>
    <property type="match status" value="1"/>
</dbReference>
<sequence>RGGLAGSLLLLGLGTLLLGPGCLALAFGYRPGRGFSSYEVIIPRQLGPHRGHPEVSGRISYVLQVEGRKQVVHLLPKKFLLSRHLRIFSFTGQGAVLEDQPSIPDDCSYGGYVEGSPDSLATLNTCFGGLRGILNMNGSLYQMEPLKDSTKFEHILYRLKKEARADRTCQAIDEETAPRLAKHQNLEISAKFSWTTYLHLKYVEAFLVISHGRYQLLGSNMTACINEGFTLIALADMVFQGLNCRIYLEGIEVWSDQDKINIKDSEEDKIYEDFMRYKEKQLDHREESDWAHLIVSKEIATKAKVGGICDKGNSASVSSLSQENLSGSNEFLHALGHIVGMKDDEDGCECQGPDRCLMDKNPGDGGFSNCSYTEYFEKIATYGSCMSNVPTLGKRKISVCGDKVVEGDEQCDCGTPKDCEQDKCCEPTCKLKARATCGSGLCCYNCRFRLAGKLCRAKNSECDLEEYCNGTSEHCPEDTYIQDGTLCSHHGYCFNGFCSSRNQQCKNLFGRSSTSGPLACYQEANRGDRFGNCGIIAGVYSKCEPDNVLCGRLQCINIKIVPVMAEHYTVVMNFVSQGNLTCWGTDFHAPMSTMKLSDIGEVKEGTACGEGFVCINKTCTNMNVLNFDCTVDKCTKRGICNNNRNCHCNYGWAPPFCKKYGYGGSIDSGPPPKWERTPWKNAIPLALFLIRCFALAGAGFLSALGKAAAALQRSFRSKNEAVQSRGKKKKETIIAE</sequence>
<dbReference type="Gene3D" id="3.40.390.10">
    <property type="entry name" value="Collagenase (Catalytic Domain)"/>
    <property type="match status" value="1"/>
</dbReference>
<dbReference type="Pfam" id="PF08516">
    <property type="entry name" value="ADAM_CR"/>
    <property type="match status" value="1"/>
</dbReference>
<dbReference type="SMART" id="SM00050">
    <property type="entry name" value="DISIN"/>
    <property type="match status" value="1"/>
</dbReference>
<keyword evidence="2 8" id="KW-0812">Transmembrane</keyword>
<dbReference type="SMART" id="SM00608">
    <property type="entry name" value="ACR"/>
    <property type="match status" value="1"/>
</dbReference>
<dbReference type="InterPro" id="IPR006586">
    <property type="entry name" value="ADAM_Cys-rich"/>
</dbReference>
<reference evidence="12" key="2">
    <citation type="submission" date="2025-08" db="UniProtKB">
        <authorList>
            <consortium name="Ensembl"/>
        </authorList>
    </citation>
    <scope>IDENTIFICATION</scope>
</reference>
<keyword evidence="3 8" id="KW-1133">Transmembrane helix</keyword>
<evidence type="ECO:0000256" key="3">
    <source>
        <dbReference type="ARBA" id="ARBA00022989"/>
    </source>
</evidence>
<dbReference type="InterPro" id="IPR036436">
    <property type="entry name" value="Disintegrin_dom_sf"/>
</dbReference>
<feature type="signal peptide" evidence="9">
    <location>
        <begin position="1"/>
        <end position="24"/>
    </location>
</feature>
<dbReference type="Proteomes" id="UP000314987">
    <property type="component" value="Unassembled WGS sequence"/>
</dbReference>
<evidence type="ECO:0000313" key="13">
    <source>
        <dbReference type="Proteomes" id="UP000314987"/>
    </source>
</evidence>
<evidence type="ECO:0000259" key="10">
    <source>
        <dbReference type="PROSITE" id="PS50214"/>
    </source>
</evidence>
<gene>
    <name evidence="12" type="primary">LOC114046389</name>
</gene>
<evidence type="ECO:0000313" key="12">
    <source>
        <dbReference type="Ensembl" id="ENSVURP00010010451.1"/>
    </source>
</evidence>
<dbReference type="InterPro" id="IPR000742">
    <property type="entry name" value="EGF"/>
</dbReference>
<dbReference type="Pfam" id="PF01421">
    <property type="entry name" value="Reprolysin"/>
    <property type="match status" value="1"/>
</dbReference>
<accession>A0A4X2KKA8</accession>
<feature type="domain" description="Disintegrin" evidence="10">
    <location>
        <begin position="397"/>
        <end position="483"/>
    </location>
</feature>
<evidence type="ECO:0000256" key="6">
    <source>
        <dbReference type="PROSITE-ProRule" id="PRU00068"/>
    </source>
</evidence>
<evidence type="ECO:0000259" key="11">
    <source>
        <dbReference type="PROSITE" id="PS50215"/>
    </source>
</evidence>
<organism evidence="12 13">
    <name type="scientific">Vombatus ursinus</name>
    <name type="common">Common wombat</name>
    <dbReference type="NCBI Taxonomy" id="29139"/>
    <lineage>
        <taxon>Eukaryota</taxon>
        <taxon>Metazoa</taxon>
        <taxon>Chordata</taxon>
        <taxon>Craniata</taxon>
        <taxon>Vertebrata</taxon>
        <taxon>Euteleostomi</taxon>
        <taxon>Mammalia</taxon>
        <taxon>Metatheria</taxon>
        <taxon>Diprotodontia</taxon>
        <taxon>Vombatidae</taxon>
        <taxon>Vombatus</taxon>
    </lineage>
</organism>
<evidence type="ECO:0008006" key="14">
    <source>
        <dbReference type="Google" id="ProtNLM"/>
    </source>
</evidence>
<dbReference type="PANTHER" id="PTHR11905:SF148">
    <property type="entry name" value="DISINTEGRIN AND METALLOPROTEINASE DOMAIN-CONTAINING PROTEIN 30"/>
    <property type="match status" value="1"/>
</dbReference>
<keyword evidence="5 6" id="KW-1015">Disulfide bond</keyword>
<dbReference type="PROSITE" id="PS50215">
    <property type="entry name" value="ADAM_MEPRO"/>
    <property type="match status" value="1"/>
</dbReference>
<dbReference type="GO" id="GO:0004222">
    <property type="term" value="F:metalloendopeptidase activity"/>
    <property type="evidence" value="ECO:0007669"/>
    <property type="project" value="InterPro"/>
</dbReference>
<dbReference type="InterPro" id="IPR001590">
    <property type="entry name" value="Peptidase_M12B"/>
</dbReference>
<dbReference type="GO" id="GO:0009897">
    <property type="term" value="C:external side of plasma membrane"/>
    <property type="evidence" value="ECO:0007669"/>
    <property type="project" value="TreeGrafter"/>
</dbReference>
<dbReference type="PROSITE" id="PS50214">
    <property type="entry name" value="DISINTEGRIN_2"/>
    <property type="match status" value="1"/>
</dbReference>
<dbReference type="InterPro" id="IPR001762">
    <property type="entry name" value="Disintegrin_dom"/>
</dbReference>
<evidence type="ECO:0000256" key="4">
    <source>
        <dbReference type="ARBA" id="ARBA00023136"/>
    </source>
</evidence>
<dbReference type="Gene3D" id="4.10.70.10">
    <property type="entry name" value="Disintegrin domain"/>
    <property type="match status" value="1"/>
</dbReference>
<dbReference type="GO" id="GO:0006508">
    <property type="term" value="P:proteolysis"/>
    <property type="evidence" value="ECO:0007669"/>
    <property type="project" value="InterPro"/>
</dbReference>
<name>A0A4X2KKA8_VOMUR</name>
<evidence type="ECO:0000256" key="9">
    <source>
        <dbReference type="SAM" id="SignalP"/>
    </source>
</evidence>
<evidence type="ECO:0000256" key="7">
    <source>
        <dbReference type="PROSITE-ProRule" id="PRU00276"/>
    </source>
</evidence>
<proteinExistence type="predicted"/>
<dbReference type="PRINTS" id="PR00289">
    <property type="entry name" value="DISINTEGRIN"/>
</dbReference>
<reference evidence="13" key="1">
    <citation type="submission" date="2018-12" db="EMBL/GenBank/DDBJ databases">
        <authorList>
            <person name="Yazar S."/>
        </authorList>
    </citation>
    <scope>NUCLEOTIDE SEQUENCE [LARGE SCALE GENOMIC DNA]</scope>
</reference>
<keyword evidence="13" id="KW-1185">Reference proteome</keyword>
<reference evidence="12" key="3">
    <citation type="submission" date="2025-09" db="UniProtKB">
        <authorList>
            <consortium name="Ensembl"/>
        </authorList>
    </citation>
    <scope>IDENTIFICATION</scope>
</reference>
<dbReference type="AlphaFoldDB" id="A0A4X2KKA8"/>
<evidence type="ECO:0000256" key="5">
    <source>
        <dbReference type="ARBA" id="ARBA00023157"/>
    </source>
</evidence>
<dbReference type="InterPro" id="IPR002870">
    <property type="entry name" value="Peptidase_M12B_N"/>
</dbReference>
<dbReference type="InterPro" id="IPR018358">
    <property type="entry name" value="Disintegrin_CS"/>
</dbReference>
<evidence type="ECO:0000256" key="2">
    <source>
        <dbReference type="ARBA" id="ARBA00022692"/>
    </source>
</evidence>
<keyword evidence="4 8" id="KW-0472">Membrane</keyword>
<dbReference type="PROSITE" id="PS01186">
    <property type="entry name" value="EGF_2"/>
    <property type="match status" value="1"/>
</dbReference>
<dbReference type="GO" id="GO:0008584">
    <property type="term" value="P:male gonad development"/>
    <property type="evidence" value="ECO:0007669"/>
    <property type="project" value="TreeGrafter"/>
</dbReference>
<dbReference type="PROSITE" id="PS00427">
    <property type="entry name" value="DISINTEGRIN_1"/>
    <property type="match status" value="1"/>
</dbReference>
<dbReference type="Pfam" id="PF00200">
    <property type="entry name" value="Disintegrin"/>
    <property type="match status" value="1"/>
</dbReference>
<dbReference type="GeneTree" id="ENSGT00940000162954"/>
<dbReference type="STRING" id="29139.ENSVURP00010010451"/>
<feature type="chain" id="PRO_5021437222" description="ADAM metallopeptidase domain 30" evidence="9">
    <location>
        <begin position="25"/>
        <end position="736"/>
    </location>
</feature>
<dbReference type="Ensembl" id="ENSVURT00010011848.1">
    <property type="protein sequence ID" value="ENSVURP00010010451.1"/>
    <property type="gene ID" value="ENSVURG00010008071.1"/>
</dbReference>
<comment type="subcellular location">
    <subcellularLocation>
        <location evidence="1">Membrane</location>
        <topology evidence="1">Single-pass type I membrane protein</topology>
    </subcellularLocation>
</comment>
<comment type="caution">
    <text evidence="7">Lacks conserved residue(s) required for the propagation of feature annotation.</text>
</comment>
<keyword evidence="9" id="KW-0732">Signal</keyword>
<dbReference type="InterPro" id="IPR024079">
    <property type="entry name" value="MetalloPept_cat_dom_sf"/>
</dbReference>
<dbReference type="PANTHER" id="PTHR11905">
    <property type="entry name" value="ADAM A DISINTEGRIN AND METALLOPROTEASE DOMAIN"/>
    <property type="match status" value="1"/>
</dbReference>
<protein>
    <recommendedName>
        <fullName evidence="14">ADAM metallopeptidase domain 30</fullName>
    </recommendedName>
</protein>
<feature type="domain" description="Peptidase M12B" evidence="11">
    <location>
        <begin position="201"/>
        <end position="390"/>
    </location>
</feature>
<evidence type="ECO:0000256" key="1">
    <source>
        <dbReference type="ARBA" id="ARBA00004479"/>
    </source>
</evidence>
<feature type="transmembrane region" description="Helical" evidence="8">
    <location>
        <begin position="685"/>
        <end position="709"/>
    </location>
</feature>
<dbReference type="CDD" id="cd04269">
    <property type="entry name" value="ZnMc_adamalysin_II_like"/>
    <property type="match status" value="1"/>
</dbReference>
<dbReference type="Pfam" id="PF01562">
    <property type="entry name" value="Pep_M12B_propep"/>
    <property type="match status" value="1"/>
</dbReference>
<feature type="disulfide bond" evidence="6">
    <location>
        <begin position="455"/>
        <end position="475"/>
    </location>
</feature>
<dbReference type="GO" id="GO:1990913">
    <property type="term" value="C:sperm head plasma membrane"/>
    <property type="evidence" value="ECO:0007669"/>
    <property type="project" value="TreeGrafter"/>
</dbReference>
<dbReference type="SUPFAM" id="SSF55486">
    <property type="entry name" value="Metalloproteases ('zincins'), catalytic domain"/>
    <property type="match status" value="1"/>
</dbReference>
<dbReference type="InterPro" id="IPR034027">
    <property type="entry name" value="Reprolysin_adamalysin"/>
</dbReference>
<dbReference type="FunFam" id="4.10.70.10:FF:000001">
    <property type="entry name" value="Disintegrin and metalloproteinase domain-containing protein 22"/>
    <property type="match status" value="1"/>
</dbReference>